<dbReference type="InterPro" id="IPR002022">
    <property type="entry name" value="Pec_lyase"/>
</dbReference>
<evidence type="ECO:0000256" key="5">
    <source>
        <dbReference type="SAM" id="SignalP"/>
    </source>
</evidence>
<feature type="domain" description="Pectate lyase" evidence="6">
    <location>
        <begin position="43"/>
        <end position="255"/>
    </location>
</feature>
<dbReference type="Pfam" id="PF00544">
    <property type="entry name" value="Pectate_lyase_4"/>
    <property type="match status" value="1"/>
</dbReference>
<evidence type="ECO:0000256" key="3">
    <source>
        <dbReference type="ARBA" id="ARBA00023239"/>
    </source>
</evidence>
<reference evidence="7" key="1">
    <citation type="journal article" date="2020" name="Stud. Mycol.">
        <title>101 Dothideomycetes genomes: a test case for predicting lifestyles and emergence of pathogens.</title>
        <authorList>
            <person name="Haridas S."/>
            <person name="Albert R."/>
            <person name="Binder M."/>
            <person name="Bloem J."/>
            <person name="Labutti K."/>
            <person name="Salamov A."/>
            <person name="Andreopoulos B."/>
            <person name="Baker S."/>
            <person name="Barry K."/>
            <person name="Bills G."/>
            <person name="Bluhm B."/>
            <person name="Cannon C."/>
            <person name="Castanera R."/>
            <person name="Culley D."/>
            <person name="Daum C."/>
            <person name="Ezra D."/>
            <person name="Gonzalez J."/>
            <person name="Henrissat B."/>
            <person name="Kuo A."/>
            <person name="Liang C."/>
            <person name="Lipzen A."/>
            <person name="Lutzoni F."/>
            <person name="Magnuson J."/>
            <person name="Mondo S."/>
            <person name="Nolan M."/>
            <person name="Ohm R."/>
            <person name="Pangilinan J."/>
            <person name="Park H.-J."/>
            <person name="Ramirez L."/>
            <person name="Alfaro M."/>
            <person name="Sun H."/>
            <person name="Tritt A."/>
            <person name="Yoshinaga Y."/>
            <person name="Zwiers L.-H."/>
            <person name="Turgeon B."/>
            <person name="Goodwin S."/>
            <person name="Spatafora J."/>
            <person name="Crous P."/>
            <person name="Grigoriev I."/>
        </authorList>
    </citation>
    <scope>NUCLEOTIDE SEQUENCE</scope>
    <source>
        <strain evidence="7">CBS 107.79</strain>
    </source>
</reference>
<evidence type="ECO:0000256" key="4">
    <source>
        <dbReference type="RuleBase" id="RU361173"/>
    </source>
</evidence>
<evidence type="ECO:0000313" key="8">
    <source>
        <dbReference type="Proteomes" id="UP000800036"/>
    </source>
</evidence>
<dbReference type="OrthoDB" id="1637350at2759"/>
<comment type="similarity">
    <text evidence="1 4">Belongs to the polysaccharide lyase 1 family.</text>
</comment>
<dbReference type="AlphaFoldDB" id="A0A6A5VFS2"/>
<dbReference type="GO" id="GO:0000272">
    <property type="term" value="P:polysaccharide catabolic process"/>
    <property type="evidence" value="ECO:0007669"/>
    <property type="project" value="UniProtKB-KW"/>
</dbReference>
<accession>A0A6A5VFS2</accession>
<dbReference type="PANTHER" id="PTHR31683">
    <property type="entry name" value="PECTATE LYASE 18-RELATED"/>
    <property type="match status" value="1"/>
</dbReference>
<keyword evidence="3 4" id="KW-0456">Lyase</keyword>
<name>A0A6A5VFS2_9PLEO</name>
<comment type="subcellular location">
    <subcellularLocation>
        <location evidence="4">Secreted</location>
    </subcellularLocation>
</comment>
<feature type="chain" id="PRO_5025453354" evidence="5">
    <location>
        <begin position="20"/>
        <end position="317"/>
    </location>
</feature>
<dbReference type="EMBL" id="ML976673">
    <property type="protein sequence ID" value="KAF1974762.1"/>
    <property type="molecule type" value="Genomic_DNA"/>
</dbReference>
<dbReference type="SUPFAM" id="SSF51126">
    <property type="entry name" value="Pectin lyase-like"/>
    <property type="match status" value="1"/>
</dbReference>
<evidence type="ECO:0000313" key="7">
    <source>
        <dbReference type="EMBL" id="KAF1974762.1"/>
    </source>
</evidence>
<dbReference type="SMART" id="SM00656">
    <property type="entry name" value="Amb_all"/>
    <property type="match status" value="1"/>
</dbReference>
<dbReference type="Gene3D" id="2.160.20.10">
    <property type="entry name" value="Single-stranded right-handed beta-helix, Pectin lyase-like"/>
    <property type="match status" value="1"/>
</dbReference>
<evidence type="ECO:0000256" key="1">
    <source>
        <dbReference type="ARBA" id="ARBA00010980"/>
    </source>
</evidence>
<dbReference type="InterPro" id="IPR012334">
    <property type="entry name" value="Pectin_lyas_fold"/>
</dbReference>
<dbReference type="InterPro" id="IPR011050">
    <property type="entry name" value="Pectin_lyase_fold/virulence"/>
</dbReference>
<feature type="signal peptide" evidence="5">
    <location>
        <begin position="1"/>
        <end position="19"/>
    </location>
</feature>
<keyword evidence="2 5" id="KW-0732">Signal</keyword>
<dbReference type="InterPro" id="IPR045032">
    <property type="entry name" value="PEL"/>
</dbReference>
<organism evidence="7 8">
    <name type="scientific">Bimuria novae-zelandiae CBS 107.79</name>
    <dbReference type="NCBI Taxonomy" id="1447943"/>
    <lineage>
        <taxon>Eukaryota</taxon>
        <taxon>Fungi</taxon>
        <taxon>Dikarya</taxon>
        <taxon>Ascomycota</taxon>
        <taxon>Pezizomycotina</taxon>
        <taxon>Dothideomycetes</taxon>
        <taxon>Pleosporomycetidae</taxon>
        <taxon>Pleosporales</taxon>
        <taxon>Massarineae</taxon>
        <taxon>Didymosphaeriaceae</taxon>
        <taxon>Bimuria</taxon>
    </lineage>
</organism>
<evidence type="ECO:0000256" key="2">
    <source>
        <dbReference type="ARBA" id="ARBA00022729"/>
    </source>
</evidence>
<proteinExistence type="inferred from homology"/>
<sequence>MRFIDTATFALAASSTASAGVIMPRAATVNQLVGYGAGTTGGGSGAGTTVTSCAALTAAAKAGGVIKISGNLDGCGIIKIISNTSVLGVGANAGITNGGFQIRKATNVIVRNLKFHLAPKGKDQIDIDESTKVWIDHNEFTSAGITGDKDQYDGLVDVKHGSDSITVSWNKFKDHWKGSLVGHSDNNAAQDTGKLHVTYHHNLFQNVNSRLPSIRFGTGHIYSSCYIDNPTSGIHSRMGAQVLVEESSFTNTKSAIITNLDSDEEGFAVERNNIFTNSDINITKPGNLKVPYSYTTDPASGACAIVNKSAGVGVVNF</sequence>
<keyword evidence="4" id="KW-0624">Polysaccharide degradation</keyword>
<protein>
    <submittedName>
        <fullName evidence="7">Pectin lyase-like protein</fullName>
    </submittedName>
</protein>
<gene>
    <name evidence="7" type="ORF">BU23DRAFT_531135</name>
</gene>
<evidence type="ECO:0000259" key="6">
    <source>
        <dbReference type="SMART" id="SM00656"/>
    </source>
</evidence>
<dbReference type="GO" id="GO:0030570">
    <property type="term" value="F:pectate lyase activity"/>
    <property type="evidence" value="ECO:0007669"/>
    <property type="project" value="InterPro"/>
</dbReference>
<dbReference type="Proteomes" id="UP000800036">
    <property type="component" value="Unassembled WGS sequence"/>
</dbReference>
<keyword evidence="4" id="KW-0964">Secreted</keyword>
<dbReference type="GO" id="GO:0005576">
    <property type="term" value="C:extracellular region"/>
    <property type="evidence" value="ECO:0007669"/>
    <property type="project" value="UniProtKB-SubCell"/>
</dbReference>
<keyword evidence="8" id="KW-1185">Reference proteome</keyword>
<dbReference type="PANTHER" id="PTHR31683:SF18">
    <property type="entry name" value="PECTATE LYASE 21-RELATED"/>
    <property type="match status" value="1"/>
</dbReference>
<keyword evidence="4" id="KW-0119">Carbohydrate metabolism</keyword>